<dbReference type="GO" id="GO:0016491">
    <property type="term" value="F:oxidoreductase activity"/>
    <property type="evidence" value="ECO:0007669"/>
    <property type="project" value="UniProtKB-KW"/>
</dbReference>
<dbReference type="Gene3D" id="3.40.50.720">
    <property type="entry name" value="NAD(P)-binding Rossmann-like Domain"/>
    <property type="match status" value="1"/>
</dbReference>
<dbReference type="FunFam" id="3.40.50.720:FF:000084">
    <property type="entry name" value="Short-chain dehydrogenase reductase"/>
    <property type="match status" value="1"/>
</dbReference>
<organism evidence="3 4">
    <name type="scientific">Hyphomonas oceanitis SCH89</name>
    <dbReference type="NCBI Taxonomy" id="1280953"/>
    <lineage>
        <taxon>Bacteria</taxon>
        <taxon>Pseudomonadati</taxon>
        <taxon>Pseudomonadota</taxon>
        <taxon>Alphaproteobacteria</taxon>
        <taxon>Hyphomonadales</taxon>
        <taxon>Hyphomonadaceae</taxon>
        <taxon>Hyphomonas</taxon>
    </lineage>
</organism>
<dbReference type="InterPro" id="IPR002347">
    <property type="entry name" value="SDR_fam"/>
</dbReference>
<dbReference type="AlphaFoldDB" id="A0A059G2S4"/>
<accession>A0A059G2S4</accession>
<comment type="similarity">
    <text evidence="1">Belongs to the short-chain dehydrogenases/reductases (SDR) family.</text>
</comment>
<dbReference type="PRINTS" id="PR00081">
    <property type="entry name" value="GDHRDH"/>
</dbReference>
<dbReference type="PROSITE" id="PS00061">
    <property type="entry name" value="ADH_SHORT"/>
    <property type="match status" value="1"/>
</dbReference>
<protein>
    <submittedName>
        <fullName evidence="3">Short-chain dehydrogenase/reductase SDR</fullName>
    </submittedName>
</protein>
<sequence length="264" mass="27690">MVSDSSGLLKGKRVVITAGANGIGLAMARHFLEQGATVCICDVDGAAISRLSGSYASLHGFEVDVADPTAVGAFFKAAEQTMGGLDILVNNAGIAGPTALCEDVDIEDWHRTINVDLNAQFYCAKYAIPLLKASGGGSIVMMASNAALFGFPMRSPYTAAKWALVGLTKTLAMELGPYGIRVNALCPCSVEGPRIDGVIEREAAKRGVSPQKIREDYQRQSSLRTFVRADDVAAMAFFLVSDAGAKISGQAIGVDGHTESLAQL</sequence>
<dbReference type="NCBIfam" id="NF009466">
    <property type="entry name" value="PRK12826.1-2"/>
    <property type="match status" value="1"/>
</dbReference>
<dbReference type="Proteomes" id="UP000024942">
    <property type="component" value="Unassembled WGS sequence"/>
</dbReference>
<dbReference type="InterPro" id="IPR020904">
    <property type="entry name" value="Sc_DH/Rdtase_CS"/>
</dbReference>
<dbReference type="Pfam" id="PF13561">
    <property type="entry name" value="adh_short_C2"/>
    <property type="match status" value="1"/>
</dbReference>
<keyword evidence="2" id="KW-0560">Oxidoreductase</keyword>
<dbReference type="SUPFAM" id="SSF51735">
    <property type="entry name" value="NAD(P)-binding Rossmann-fold domains"/>
    <property type="match status" value="1"/>
</dbReference>
<gene>
    <name evidence="3" type="ORF">HOC_18484</name>
</gene>
<name>A0A059G2S4_9PROT</name>
<dbReference type="CDD" id="cd05233">
    <property type="entry name" value="SDR_c"/>
    <property type="match status" value="1"/>
</dbReference>
<dbReference type="PANTHER" id="PTHR24321">
    <property type="entry name" value="DEHYDROGENASES, SHORT CHAIN"/>
    <property type="match status" value="1"/>
</dbReference>
<dbReference type="EMBL" id="ARYL01000046">
    <property type="protein sequence ID" value="KDA00850.1"/>
    <property type="molecule type" value="Genomic_DNA"/>
</dbReference>
<dbReference type="InterPro" id="IPR036291">
    <property type="entry name" value="NAD(P)-bd_dom_sf"/>
</dbReference>
<dbReference type="OrthoDB" id="9804774at2"/>
<dbReference type="PRINTS" id="PR00080">
    <property type="entry name" value="SDRFAMILY"/>
</dbReference>
<dbReference type="RefSeq" id="WP_035541294.1">
    <property type="nucleotide sequence ID" value="NZ_ARYL01000046.1"/>
</dbReference>
<proteinExistence type="inferred from homology"/>
<evidence type="ECO:0000256" key="1">
    <source>
        <dbReference type="ARBA" id="ARBA00006484"/>
    </source>
</evidence>
<reference evidence="3 4" key="1">
    <citation type="journal article" date="2014" name="Antonie Van Leeuwenhoek">
        <title>Hyphomonas beringensis sp. nov. and Hyphomonas chukchiensis sp. nov., isolated from surface seawater of the Bering Sea and Chukchi Sea.</title>
        <authorList>
            <person name="Li C."/>
            <person name="Lai Q."/>
            <person name="Li G."/>
            <person name="Dong C."/>
            <person name="Wang J."/>
            <person name="Liao Y."/>
            <person name="Shao Z."/>
        </authorList>
    </citation>
    <scope>NUCLEOTIDE SEQUENCE [LARGE SCALE GENOMIC DNA]</scope>
    <source>
        <strain evidence="3 4">SCH89</strain>
    </source>
</reference>
<dbReference type="PATRIC" id="fig|1280953.3.peg.3699"/>
<keyword evidence="4" id="KW-1185">Reference proteome</keyword>
<evidence type="ECO:0000313" key="4">
    <source>
        <dbReference type="Proteomes" id="UP000024942"/>
    </source>
</evidence>
<dbReference type="eggNOG" id="COG1028">
    <property type="taxonomic scope" value="Bacteria"/>
</dbReference>
<comment type="caution">
    <text evidence="3">The sequence shown here is derived from an EMBL/GenBank/DDBJ whole genome shotgun (WGS) entry which is preliminary data.</text>
</comment>
<dbReference type="STRING" id="1280953.HOC_18484"/>
<evidence type="ECO:0000313" key="3">
    <source>
        <dbReference type="EMBL" id="KDA00850.1"/>
    </source>
</evidence>
<evidence type="ECO:0000256" key="2">
    <source>
        <dbReference type="ARBA" id="ARBA00023002"/>
    </source>
</evidence>
<dbReference type="PANTHER" id="PTHR24321:SF8">
    <property type="entry name" value="ESTRADIOL 17-BETA-DEHYDROGENASE 8-RELATED"/>
    <property type="match status" value="1"/>
</dbReference>